<proteinExistence type="predicted"/>
<accession>A0A1T2KSZ2</accession>
<dbReference type="AlphaFoldDB" id="A0A1T2KSZ2"/>
<dbReference type="OrthoDB" id="7065795at2"/>
<comment type="caution">
    <text evidence="1">The sequence shown here is derived from an EMBL/GenBank/DDBJ whole genome shotgun (WGS) entry which is preliminary data.</text>
</comment>
<sequence length="83" mass="10094">MKKKKLLQKLSDYFDMGKRKQCEQKSCLKKIIRELREKEHKLSTKLQNEESEIKRKRLKKESQIIHAQRLKGLKRLKALRCDE</sequence>
<gene>
    <name evidence="1" type="ORF">BOW51_09755</name>
</gene>
<evidence type="ECO:0000313" key="1">
    <source>
        <dbReference type="EMBL" id="OOZ35911.1"/>
    </source>
</evidence>
<dbReference type="RefSeq" id="WP_078487822.1">
    <property type="nucleotide sequence ID" value="NZ_MPRJ01000067.1"/>
</dbReference>
<dbReference type="EMBL" id="MPRJ01000067">
    <property type="protein sequence ID" value="OOZ35911.1"/>
    <property type="molecule type" value="Genomic_DNA"/>
</dbReference>
<reference evidence="1 2" key="1">
    <citation type="submission" date="2016-11" db="EMBL/GenBank/DDBJ databases">
        <title>Mixed transmission modes and dynamic genome evolution in an obligate animal-bacterial symbiosis.</title>
        <authorList>
            <person name="Russell S.L."/>
            <person name="Corbett-Detig R.B."/>
            <person name="Cavanaugh C.M."/>
        </authorList>
    </citation>
    <scope>NUCLEOTIDE SEQUENCE [LARGE SCALE GENOMIC DNA]</scope>
    <source>
        <strain evidence="1">Se-Cadez</strain>
    </source>
</reference>
<keyword evidence="2" id="KW-1185">Reference proteome</keyword>
<protein>
    <submittedName>
        <fullName evidence="1">Uncharacterized protein</fullName>
    </submittedName>
</protein>
<evidence type="ECO:0000313" key="2">
    <source>
        <dbReference type="Proteomes" id="UP000190896"/>
    </source>
</evidence>
<organism evidence="1 2">
    <name type="scientific">Solemya velesiana gill symbiont</name>
    <dbReference type="NCBI Taxonomy" id="1918948"/>
    <lineage>
        <taxon>Bacteria</taxon>
        <taxon>Pseudomonadati</taxon>
        <taxon>Pseudomonadota</taxon>
        <taxon>Gammaproteobacteria</taxon>
        <taxon>sulfur-oxidizing symbionts</taxon>
    </lineage>
</organism>
<dbReference type="Proteomes" id="UP000190896">
    <property type="component" value="Unassembled WGS sequence"/>
</dbReference>
<name>A0A1T2KSZ2_9GAMM</name>